<evidence type="ECO:0000313" key="1">
    <source>
        <dbReference type="EMBL" id="ETO01917.1"/>
    </source>
</evidence>
<proteinExistence type="predicted"/>
<keyword evidence="2" id="KW-1185">Reference proteome</keyword>
<reference evidence="1 2" key="1">
    <citation type="journal article" date="2013" name="Curr. Biol.">
        <title>The Genome of the Foraminiferan Reticulomyxa filosa.</title>
        <authorList>
            <person name="Glockner G."/>
            <person name="Hulsmann N."/>
            <person name="Schleicher M."/>
            <person name="Noegel A.A."/>
            <person name="Eichinger L."/>
            <person name="Gallinger C."/>
            <person name="Pawlowski J."/>
            <person name="Sierra R."/>
            <person name="Euteneuer U."/>
            <person name="Pillet L."/>
            <person name="Moustafa A."/>
            <person name="Platzer M."/>
            <person name="Groth M."/>
            <person name="Szafranski K."/>
            <person name="Schliwa M."/>
        </authorList>
    </citation>
    <scope>NUCLEOTIDE SEQUENCE [LARGE SCALE GENOMIC DNA]</scope>
</reference>
<dbReference type="EMBL" id="ASPP01037116">
    <property type="protein sequence ID" value="ETO01917.1"/>
    <property type="molecule type" value="Genomic_DNA"/>
</dbReference>
<dbReference type="AlphaFoldDB" id="X6LLB9"/>
<name>X6LLB9_RETFI</name>
<comment type="caution">
    <text evidence="1">The sequence shown here is derived from an EMBL/GenBank/DDBJ whole genome shotgun (WGS) entry which is preliminary data.</text>
</comment>
<feature type="non-terminal residue" evidence="1">
    <location>
        <position position="1"/>
    </location>
</feature>
<protein>
    <submittedName>
        <fullName evidence="1">Uncharacterized protein</fullName>
    </submittedName>
</protein>
<accession>X6LLB9</accession>
<sequence>YLFNEELLICDGKQTNDCYSYHTLKKEYKFICSYFNDVQFNGHCIVQLNYSQTNPNKIHLLSFGNIMKQTFSMKYKVFSGKYCDEQ</sequence>
<gene>
    <name evidence="1" type="ORF">RFI_35522</name>
</gene>
<evidence type="ECO:0000313" key="2">
    <source>
        <dbReference type="Proteomes" id="UP000023152"/>
    </source>
</evidence>
<organism evidence="1 2">
    <name type="scientific">Reticulomyxa filosa</name>
    <dbReference type="NCBI Taxonomy" id="46433"/>
    <lineage>
        <taxon>Eukaryota</taxon>
        <taxon>Sar</taxon>
        <taxon>Rhizaria</taxon>
        <taxon>Retaria</taxon>
        <taxon>Foraminifera</taxon>
        <taxon>Monothalamids</taxon>
        <taxon>Reticulomyxidae</taxon>
        <taxon>Reticulomyxa</taxon>
    </lineage>
</organism>
<dbReference type="Proteomes" id="UP000023152">
    <property type="component" value="Unassembled WGS sequence"/>
</dbReference>